<reference evidence="1 2" key="1">
    <citation type="submission" date="2018-06" db="EMBL/GenBank/DDBJ databases">
        <title>Comparative genomics reveals the genomic features of Rhizophagus irregularis, R. cerebriforme, R. diaphanum and Gigaspora rosea, and their symbiotic lifestyle signature.</title>
        <authorList>
            <person name="Morin E."/>
            <person name="San Clemente H."/>
            <person name="Chen E.C.H."/>
            <person name="De La Providencia I."/>
            <person name="Hainaut M."/>
            <person name="Kuo A."/>
            <person name="Kohler A."/>
            <person name="Murat C."/>
            <person name="Tang N."/>
            <person name="Roy S."/>
            <person name="Loubradou J."/>
            <person name="Henrissat B."/>
            <person name="Grigoriev I.V."/>
            <person name="Corradi N."/>
            <person name="Roux C."/>
            <person name="Martin F.M."/>
        </authorList>
    </citation>
    <scope>NUCLEOTIDE SEQUENCE [LARGE SCALE GENOMIC DNA]</scope>
    <source>
        <strain evidence="1 2">DAOM 194757</strain>
    </source>
</reference>
<dbReference type="EMBL" id="QKWP01002257">
    <property type="protein sequence ID" value="RIB04090.1"/>
    <property type="molecule type" value="Genomic_DNA"/>
</dbReference>
<comment type="caution">
    <text evidence="1">The sequence shown here is derived from an EMBL/GenBank/DDBJ whole genome shotgun (WGS) entry which is preliminary data.</text>
</comment>
<dbReference type="AlphaFoldDB" id="A0A397U1L0"/>
<accession>A0A397U1L0</accession>
<evidence type="ECO:0000313" key="2">
    <source>
        <dbReference type="Proteomes" id="UP000266673"/>
    </source>
</evidence>
<dbReference type="OrthoDB" id="2422840at2759"/>
<gene>
    <name evidence="1" type="ORF">C2G38_711889</name>
</gene>
<keyword evidence="2" id="KW-1185">Reference proteome</keyword>
<proteinExistence type="predicted"/>
<organism evidence="1 2">
    <name type="scientific">Gigaspora rosea</name>
    <dbReference type="NCBI Taxonomy" id="44941"/>
    <lineage>
        <taxon>Eukaryota</taxon>
        <taxon>Fungi</taxon>
        <taxon>Fungi incertae sedis</taxon>
        <taxon>Mucoromycota</taxon>
        <taxon>Glomeromycotina</taxon>
        <taxon>Glomeromycetes</taxon>
        <taxon>Diversisporales</taxon>
        <taxon>Gigasporaceae</taxon>
        <taxon>Gigaspora</taxon>
    </lineage>
</organism>
<protein>
    <submittedName>
        <fullName evidence="1">Uncharacterized protein</fullName>
    </submittedName>
</protein>
<dbReference type="STRING" id="44941.A0A397U1L0"/>
<sequence length="441" mass="49725">MLKVKNPDENWKSVIMWQSMDELEGLKFKVPQLSHPVSQITRGNANDVNDDDGVSFPLIPTKLSDLIARPNSLHSDFQILTSLSGMKALEFELHWNPIKNSSHIEFEQIVNVKLSSQETSDTLKDLCSCANDGDVLDTVDLQFFEIHDSRLIARKKEKHESGQKSKILELEEDAVVSIAPKCINNNNFMANSCKETLAKKNSHQSYLKSHHKTKEVPAGNSSDIRDLLQDTILSKMKISVDIPDLSGADRVIKWLSSYDESVSVDKDNDVHTNNVNLSDFSPTDGQVPVENSSLYSNEQQNFITFRNTSSMCNDVSSKTLFDFKNVQDSFTKPNVFKSGAFSATKSINDFLFLRGKIAPNEHRDIDLKKRYNFVIKNGEVPSIKTPNHNTSNDSYTRYAHLVPSGSQLTDSDKSNQNEQNAHISKYSKKFNKIFIPVTQNT</sequence>
<evidence type="ECO:0000313" key="1">
    <source>
        <dbReference type="EMBL" id="RIB04090.1"/>
    </source>
</evidence>
<name>A0A397U1L0_9GLOM</name>
<dbReference type="Proteomes" id="UP000266673">
    <property type="component" value="Unassembled WGS sequence"/>
</dbReference>